<reference evidence="1" key="1">
    <citation type="journal article" date="2017" name="Nature">
        <title>The sunflower genome provides insights into oil metabolism, flowering and Asterid evolution.</title>
        <authorList>
            <person name="Badouin H."/>
            <person name="Gouzy J."/>
            <person name="Grassa C.J."/>
            <person name="Murat F."/>
            <person name="Staton S.E."/>
            <person name="Cottret L."/>
            <person name="Lelandais-Briere C."/>
            <person name="Owens G.L."/>
            <person name="Carrere S."/>
            <person name="Mayjonade B."/>
            <person name="Legrand L."/>
            <person name="Gill N."/>
            <person name="Kane N.C."/>
            <person name="Bowers J.E."/>
            <person name="Hubner S."/>
            <person name="Bellec A."/>
            <person name="Berard A."/>
            <person name="Berges H."/>
            <person name="Blanchet N."/>
            <person name="Boniface M.C."/>
            <person name="Brunel D."/>
            <person name="Catrice O."/>
            <person name="Chaidir N."/>
            <person name="Claudel C."/>
            <person name="Donnadieu C."/>
            <person name="Faraut T."/>
            <person name="Fievet G."/>
            <person name="Helmstetter N."/>
            <person name="King M."/>
            <person name="Knapp S.J."/>
            <person name="Lai Z."/>
            <person name="Le Paslier M.C."/>
            <person name="Lippi Y."/>
            <person name="Lorenzon L."/>
            <person name="Mandel J.R."/>
            <person name="Marage G."/>
            <person name="Marchand G."/>
            <person name="Marquand E."/>
            <person name="Bret-Mestries E."/>
            <person name="Morien E."/>
            <person name="Nambeesan S."/>
            <person name="Nguyen T."/>
            <person name="Pegot-Espagnet P."/>
            <person name="Pouilly N."/>
            <person name="Raftis F."/>
            <person name="Sallet E."/>
            <person name="Schiex T."/>
            <person name="Thomas J."/>
            <person name="Vandecasteele C."/>
            <person name="Vares D."/>
            <person name="Vear F."/>
            <person name="Vautrin S."/>
            <person name="Crespi M."/>
            <person name="Mangin B."/>
            <person name="Burke J.M."/>
            <person name="Salse J."/>
            <person name="Munos S."/>
            <person name="Vincourt P."/>
            <person name="Rieseberg L.H."/>
            <person name="Langlade N.B."/>
        </authorList>
    </citation>
    <scope>NUCLEOTIDE SEQUENCE</scope>
    <source>
        <tissue evidence="1">Leaves</tissue>
    </source>
</reference>
<gene>
    <name evidence="1" type="ORF">HanXRQr2_Chr11g0518051</name>
</gene>
<reference evidence="1" key="2">
    <citation type="submission" date="2020-06" db="EMBL/GenBank/DDBJ databases">
        <title>Helianthus annuus Genome sequencing and assembly Release 2.</title>
        <authorList>
            <person name="Gouzy J."/>
            <person name="Langlade N."/>
            <person name="Munos S."/>
        </authorList>
    </citation>
    <scope>NUCLEOTIDE SEQUENCE</scope>
    <source>
        <tissue evidence="1">Leaves</tissue>
    </source>
</reference>
<proteinExistence type="predicted"/>
<evidence type="ECO:0000313" key="1">
    <source>
        <dbReference type="EMBL" id="KAF5784310.1"/>
    </source>
</evidence>
<dbReference type="Gramene" id="mRNA:HanXRQr2_Chr11g0518051">
    <property type="protein sequence ID" value="CDS:HanXRQr2_Chr11g0518051.1"/>
    <property type="gene ID" value="HanXRQr2_Chr11g0518051"/>
</dbReference>
<dbReference type="EMBL" id="MNCJ02000326">
    <property type="protein sequence ID" value="KAF5784310.1"/>
    <property type="molecule type" value="Genomic_DNA"/>
</dbReference>
<sequence length="74" mass="8257">MMIFSSFSSQNPMIEIRFVCLRSESAEISVQNSTSPSPCVRSNLLAAIFINFPDRWSCPLYAGPNPPRPMMLSS</sequence>
<name>A0A9K3N2C8_HELAN</name>
<protein>
    <submittedName>
        <fullName evidence="1">Uncharacterized protein</fullName>
    </submittedName>
</protein>
<dbReference type="Proteomes" id="UP000215914">
    <property type="component" value="Unassembled WGS sequence"/>
</dbReference>
<keyword evidence="2" id="KW-1185">Reference proteome</keyword>
<dbReference type="AlphaFoldDB" id="A0A9K3N2C8"/>
<organism evidence="1 2">
    <name type="scientific">Helianthus annuus</name>
    <name type="common">Common sunflower</name>
    <dbReference type="NCBI Taxonomy" id="4232"/>
    <lineage>
        <taxon>Eukaryota</taxon>
        <taxon>Viridiplantae</taxon>
        <taxon>Streptophyta</taxon>
        <taxon>Embryophyta</taxon>
        <taxon>Tracheophyta</taxon>
        <taxon>Spermatophyta</taxon>
        <taxon>Magnoliopsida</taxon>
        <taxon>eudicotyledons</taxon>
        <taxon>Gunneridae</taxon>
        <taxon>Pentapetalae</taxon>
        <taxon>asterids</taxon>
        <taxon>campanulids</taxon>
        <taxon>Asterales</taxon>
        <taxon>Asteraceae</taxon>
        <taxon>Asteroideae</taxon>
        <taxon>Heliantheae alliance</taxon>
        <taxon>Heliantheae</taxon>
        <taxon>Helianthus</taxon>
    </lineage>
</organism>
<accession>A0A9K3N2C8</accession>
<evidence type="ECO:0000313" key="2">
    <source>
        <dbReference type="Proteomes" id="UP000215914"/>
    </source>
</evidence>
<comment type="caution">
    <text evidence="1">The sequence shown here is derived from an EMBL/GenBank/DDBJ whole genome shotgun (WGS) entry which is preliminary data.</text>
</comment>